<proteinExistence type="predicted"/>
<dbReference type="InterPro" id="IPR016040">
    <property type="entry name" value="NAD(P)-bd_dom"/>
</dbReference>
<protein>
    <submittedName>
        <fullName evidence="1">Uncharacterized protein</fullName>
    </submittedName>
</protein>
<name>A0A2H6CTK2_TETHA</name>
<dbReference type="Gene3D" id="3.40.50.720">
    <property type="entry name" value="NAD(P)-binding Rossmann-like Domain"/>
    <property type="match status" value="1"/>
</dbReference>
<accession>A0A2H6CTK2</accession>
<dbReference type="GeneID" id="64054051"/>
<evidence type="ECO:0000313" key="2">
    <source>
        <dbReference type="Proteomes" id="UP000236214"/>
    </source>
</evidence>
<dbReference type="EMBL" id="BDEC01000040">
    <property type="protein sequence ID" value="GBD68304.1"/>
    <property type="molecule type" value="Genomic_DNA"/>
</dbReference>
<sequence length="222" mass="24017">MKVLVIGAHGSVGKILVKKLQESQNHFPIAMVRKKDQLEAFKEQGVEAVLADLEGSISDISQAAKDADAIAFTAGSGGSTGADKTMFVDLDGTVKAVEAAKDAGIDRFVIVSALGSQQWLEDPHPDWLDQLGPYYPAKFYADQWLKNSGLDYTIVRPGLLSDDEAAGKVKLAKTLVESGKITRSDVAQIIVDSIDNDDTRKKEFDVINGDTPIKEALKELEQ</sequence>
<dbReference type="Proteomes" id="UP000236214">
    <property type="component" value="Unassembled WGS sequence"/>
</dbReference>
<organism evidence="1 2">
    <name type="scientific">Tetragenococcus halophilus subsp. halophilus</name>
    <dbReference type="NCBI Taxonomy" id="1513897"/>
    <lineage>
        <taxon>Bacteria</taxon>
        <taxon>Bacillati</taxon>
        <taxon>Bacillota</taxon>
        <taxon>Bacilli</taxon>
        <taxon>Lactobacillales</taxon>
        <taxon>Enterococcaceae</taxon>
        <taxon>Tetragenococcus</taxon>
    </lineage>
</organism>
<dbReference type="RefSeq" id="WP_069028950.1">
    <property type="nucleotide sequence ID" value="NZ_BAABQP010000002.1"/>
</dbReference>
<reference evidence="1 2" key="1">
    <citation type="submission" date="2016-05" db="EMBL/GenBank/DDBJ databases">
        <title>Whole genome sequencing of Tetragenococcus halophilus subsp. halophilus NISL 7118.</title>
        <authorList>
            <person name="Shiwa Y."/>
            <person name="Nishimura I."/>
            <person name="Yoshikawa H."/>
            <person name="Koyama Y."/>
            <person name="Oguma T."/>
        </authorList>
    </citation>
    <scope>NUCLEOTIDE SEQUENCE [LARGE SCALE GENOMIC DNA]</scope>
    <source>
        <strain evidence="1 2">NISL 7118</strain>
    </source>
</reference>
<dbReference type="PANTHER" id="PTHR15020:SF50">
    <property type="entry name" value="UPF0659 PROTEIN YMR090W"/>
    <property type="match status" value="1"/>
</dbReference>
<dbReference type="InterPro" id="IPR036291">
    <property type="entry name" value="NAD(P)-bd_dom_sf"/>
</dbReference>
<keyword evidence="2" id="KW-1185">Reference proteome</keyword>
<gene>
    <name evidence="1" type="ORF">TEHN7118_1110</name>
</gene>
<dbReference type="Pfam" id="PF13460">
    <property type="entry name" value="NAD_binding_10"/>
    <property type="match status" value="1"/>
</dbReference>
<dbReference type="AlphaFoldDB" id="A0A2H6CTK2"/>
<comment type="caution">
    <text evidence="1">The sequence shown here is derived from an EMBL/GenBank/DDBJ whole genome shotgun (WGS) entry which is preliminary data.</text>
</comment>
<dbReference type="PANTHER" id="PTHR15020">
    <property type="entry name" value="FLAVIN REDUCTASE-RELATED"/>
    <property type="match status" value="1"/>
</dbReference>
<evidence type="ECO:0000313" key="1">
    <source>
        <dbReference type="EMBL" id="GBD68304.1"/>
    </source>
</evidence>
<dbReference type="SUPFAM" id="SSF51735">
    <property type="entry name" value="NAD(P)-binding Rossmann-fold domains"/>
    <property type="match status" value="1"/>
</dbReference>
<dbReference type="CDD" id="cd05243">
    <property type="entry name" value="SDR_a5"/>
    <property type="match status" value="1"/>
</dbReference>